<dbReference type="Proteomes" id="UP000199208">
    <property type="component" value="Unassembled WGS sequence"/>
</dbReference>
<dbReference type="AlphaFoldDB" id="A0A1G5S222"/>
<dbReference type="STRING" id="1120920.SAMN03080599_01930"/>
<dbReference type="RefSeq" id="WP_092590940.1">
    <property type="nucleotide sequence ID" value="NZ_FMWL01000009.1"/>
</dbReference>
<dbReference type="EMBL" id="FMWL01000009">
    <property type="protein sequence ID" value="SCZ79791.1"/>
    <property type="molecule type" value="Genomic_DNA"/>
</dbReference>
<accession>A0A1G5S222</accession>
<organism evidence="1 2">
    <name type="scientific">Acidaminobacter hydrogenoformans DSM 2784</name>
    <dbReference type="NCBI Taxonomy" id="1120920"/>
    <lineage>
        <taxon>Bacteria</taxon>
        <taxon>Bacillati</taxon>
        <taxon>Bacillota</taxon>
        <taxon>Clostridia</taxon>
        <taxon>Peptostreptococcales</taxon>
        <taxon>Acidaminobacteraceae</taxon>
        <taxon>Acidaminobacter</taxon>
    </lineage>
</organism>
<gene>
    <name evidence="1" type="ORF">SAMN03080599_01930</name>
</gene>
<keyword evidence="2" id="KW-1185">Reference proteome</keyword>
<name>A0A1G5S222_9FIRM</name>
<evidence type="ECO:0000313" key="1">
    <source>
        <dbReference type="EMBL" id="SCZ79791.1"/>
    </source>
</evidence>
<sequence>MKTKHLSLLLILSLVLNAYVILKIGGLNREVAQQGNQLQSQLHSLDSELGSLTYNIEQKLNAQASLLVSHEFDFGELNPEAFTVPVHVTVLPKRFEEGTAVKLVLNGQEVPMVPETDYALTGTLSVSVFEELHTAIVFEQGGRREIEELMVYGPLRYDYLPNFGAHFNGGFSHSEGSNTWRVNGEVMISLEPDRYKGEIKSVKLLELKDGVPVNTHETELTGYDIFVPIDQEVTLDSGQTYELMAVMEDNLGLTYEYYVDGFFLDSDNSFNGDQNLFERLTISDPDGRVVFTSEK</sequence>
<evidence type="ECO:0000313" key="2">
    <source>
        <dbReference type="Proteomes" id="UP000199208"/>
    </source>
</evidence>
<proteinExistence type="predicted"/>
<protein>
    <submittedName>
        <fullName evidence="1">Uncharacterized protein</fullName>
    </submittedName>
</protein>
<reference evidence="1" key="1">
    <citation type="submission" date="2016-10" db="EMBL/GenBank/DDBJ databases">
        <authorList>
            <person name="de Groot N.N."/>
        </authorList>
    </citation>
    <scope>NUCLEOTIDE SEQUENCE [LARGE SCALE GENOMIC DNA]</scope>
    <source>
        <strain evidence="1">DSM 2784</strain>
    </source>
</reference>